<evidence type="ECO:0000256" key="2">
    <source>
        <dbReference type="SAM" id="MobiDB-lite"/>
    </source>
</evidence>
<feature type="coiled-coil region" evidence="1">
    <location>
        <begin position="333"/>
        <end position="360"/>
    </location>
</feature>
<feature type="region of interest" description="Disordered" evidence="2">
    <location>
        <begin position="14"/>
        <end position="273"/>
    </location>
</feature>
<feature type="compositionally biased region" description="Polar residues" evidence="2">
    <location>
        <begin position="78"/>
        <end position="88"/>
    </location>
</feature>
<dbReference type="EMBL" id="CCBP010000264">
    <property type="protein sequence ID" value="CDO75350.1"/>
    <property type="molecule type" value="Genomic_DNA"/>
</dbReference>
<dbReference type="HOGENOM" id="CLU_767558_0_0_1"/>
<evidence type="ECO:0000313" key="4">
    <source>
        <dbReference type="Proteomes" id="UP000029665"/>
    </source>
</evidence>
<dbReference type="CDD" id="cd14686">
    <property type="entry name" value="bZIP"/>
    <property type="match status" value="1"/>
</dbReference>
<proteinExistence type="predicted"/>
<dbReference type="STRING" id="5643.A0A060SLU8"/>
<organism evidence="3 4">
    <name type="scientific">Pycnoporus cinnabarinus</name>
    <name type="common">Cinnabar-red polypore</name>
    <name type="synonym">Trametes cinnabarina</name>
    <dbReference type="NCBI Taxonomy" id="5643"/>
    <lineage>
        <taxon>Eukaryota</taxon>
        <taxon>Fungi</taxon>
        <taxon>Dikarya</taxon>
        <taxon>Basidiomycota</taxon>
        <taxon>Agaricomycotina</taxon>
        <taxon>Agaricomycetes</taxon>
        <taxon>Polyporales</taxon>
        <taxon>Polyporaceae</taxon>
        <taxon>Trametes</taxon>
    </lineage>
</organism>
<evidence type="ECO:0000256" key="1">
    <source>
        <dbReference type="SAM" id="Coils"/>
    </source>
</evidence>
<accession>A0A060SLU8</accession>
<dbReference type="AlphaFoldDB" id="A0A060SLU8"/>
<comment type="caution">
    <text evidence="3">The sequence shown here is derived from an EMBL/GenBank/DDBJ whole genome shotgun (WGS) entry which is preliminary data.</text>
</comment>
<feature type="compositionally biased region" description="Polar residues" evidence="2">
    <location>
        <begin position="38"/>
        <end position="48"/>
    </location>
</feature>
<feature type="compositionally biased region" description="Low complexity" evidence="2">
    <location>
        <begin position="123"/>
        <end position="134"/>
    </location>
</feature>
<feature type="compositionally biased region" description="Basic and acidic residues" evidence="2">
    <location>
        <begin position="143"/>
        <end position="163"/>
    </location>
</feature>
<gene>
    <name evidence="3" type="ORF">BN946_scf184966.g18</name>
</gene>
<reference evidence="3" key="1">
    <citation type="submission" date="2014-01" db="EMBL/GenBank/DDBJ databases">
        <title>The genome of the white-rot fungus Pycnoporus cinnabarinus: a basidiomycete model with a versatile arsenal for lignocellulosic biomass breakdown.</title>
        <authorList>
            <person name="Levasseur A."/>
            <person name="Lomascolo A."/>
            <person name="Ruiz-Duenas F.J."/>
            <person name="Uzan E."/>
            <person name="Piumi F."/>
            <person name="Kues U."/>
            <person name="Ram A.F.J."/>
            <person name="Murat C."/>
            <person name="Haon M."/>
            <person name="Benoit I."/>
            <person name="Arfi Y."/>
            <person name="Chevret D."/>
            <person name="Drula E."/>
            <person name="Kwon M.J."/>
            <person name="Gouret P."/>
            <person name="Lesage-Meessen L."/>
            <person name="Lombard V."/>
            <person name="Mariette J."/>
            <person name="Noirot C."/>
            <person name="Park J."/>
            <person name="Patyshakuliyeva A."/>
            <person name="Wieneger R.A.B."/>
            <person name="Wosten H.A.B."/>
            <person name="Martin F."/>
            <person name="Coutinho P.M."/>
            <person name="de Vries R."/>
            <person name="Martinez A.T."/>
            <person name="Klopp C."/>
            <person name="Pontarotti P."/>
            <person name="Henrissat B."/>
            <person name="Record E."/>
        </authorList>
    </citation>
    <scope>NUCLEOTIDE SEQUENCE [LARGE SCALE GENOMIC DNA]</scope>
    <source>
        <strain evidence="3">BRFM137</strain>
    </source>
</reference>
<keyword evidence="1" id="KW-0175">Coiled coil</keyword>
<sequence length="361" mass="38828">MRAARLKSIQDALLSVQATPRDPSPASSSGFVSRENAAGSSRLPSYQRPSDVPSNVAPPASMSQNIPSQQRFSRHPQDAQSDAGTSIYSEIELAEMEEMESRAVQTSPIDHDSSMLEDDLWGSPSRSAISSSAPVPQVSIGSSREHGRDVPDGEHVSGADRTDWSLGPHTPGRSGPSRVFSPDGNEGERNPSMLLTPPPSSQPLYCSGTGAGLSTMQKARAHLHHMQASPTAFKGKRPDPSDASGDSQSWQMLQYDPENPFQSPSVSVRGASPAPTAISVADSVGGTMQAGALSAESIKTHLATLQSVPEYIAKLERREKAARKSAEIKGRKICELEEEVQRLRREKRALEETVAALRMRR</sequence>
<dbReference type="OrthoDB" id="5418639at2759"/>
<feature type="compositionally biased region" description="Polar residues" evidence="2">
    <location>
        <begin position="61"/>
        <end position="71"/>
    </location>
</feature>
<name>A0A060SLU8_PYCCI</name>
<protein>
    <submittedName>
        <fullName evidence="3">Uncharacterized protein</fullName>
    </submittedName>
</protein>
<evidence type="ECO:0000313" key="3">
    <source>
        <dbReference type="EMBL" id="CDO75350.1"/>
    </source>
</evidence>
<keyword evidence="4" id="KW-1185">Reference proteome</keyword>
<dbReference type="Proteomes" id="UP000029665">
    <property type="component" value="Unassembled WGS sequence"/>
</dbReference>